<sequence>MNAFIQNKKPLSLITLAILGALLSGCSGDAETIIIEREPIVEDDHDDGHDHSGEPGGGGDITIESLGRIAVLSSEASALAIMDIDDGAMLDEFSLSDSSAALYASPDNRYAVISMRSMDTTDFIDGGLWREDHTDHLHDYKQAPQMSDFSVNGSRPTHIGTYDGQMTIFYDGDAEAGVPAGVKVLTDENIAAESDTLPTLEFTMNMHGVAKSRGDILVSTVRREDSESTSNAKILPDQVGIYHWHDGEYQLEQVLATPCPDLHGAAENEDYIAFGCGDSVLVTHQHDDEFESVKIDNIAEIDGLRVGTIYGHENSALFFGIASSRATDERAMVSINPENNTMKIVEWRSEAGADPVAYSFSGDGDTFVILDNLGFVAKYVLHEHNGELEFEFESAIGVSNEDISAMPEGHNFSMTMSQNDEHLYIADPIAQHILQIDLTEMSIEDDIELDIIPSRLVWLGIAKTSDHNSDDHD</sequence>
<dbReference type="RefSeq" id="WP_284217787.1">
    <property type="nucleotide sequence ID" value="NZ_BSOT01000006.1"/>
</dbReference>
<evidence type="ECO:0000313" key="2">
    <source>
        <dbReference type="EMBL" id="GLR71428.1"/>
    </source>
</evidence>
<evidence type="ECO:0000256" key="1">
    <source>
        <dbReference type="SAM" id="MobiDB-lite"/>
    </source>
</evidence>
<dbReference type="InterPro" id="IPR011044">
    <property type="entry name" value="Quino_amine_DH_bsu"/>
</dbReference>
<dbReference type="SUPFAM" id="SSF50969">
    <property type="entry name" value="YVTN repeat-like/Quinoprotein amine dehydrogenase"/>
    <property type="match status" value="1"/>
</dbReference>
<reference evidence="2" key="1">
    <citation type="journal article" date="2014" name="Int. J. Syst. Evol. Microbiol.">
        <title>Complete genome sequence of Corynebacterium casei LMG S-19264T (=DSM 44701T), isolated from a smear-ripened cheese.</title>
        <authorList>
            <consortium name="US DOE Joint Genome Institute (JGI-PGF)"/>
            <person name="Walter F."/>
            <person name="Albersmeier A."/>
            <person name="Kalinowski J."/>
            <person name="Ruckert C."/>
        </authorList>
    </citation>
    <scope>NUCLEOTIDE SEQUENCE</scope>
    <source>
        <strain evidence="2">NBRC 110023</strain>
    </source>
</reference>
<evidence type="ECO:0008006" key="4">
    <source>
        <dbReference type="Google" id="ProtNLM"/>
    </source>
</evidence>
<feature type="compositionally biased region" description="Basic and acidic residues" evidence="1">
    <location>
        <begin position="40"/>
        <end position="53"/>
    </location>
</feature>
<dbReference type="Proteomes" id="UP001156601">
    <property type="component" value="Unassembled WGS sequence"/>
</dbReference>
<dbReference type="AlphaFoldDB" id="A0AA37SX50"/>
<accession>A0AA37SX50</accession>
<reference evidence="2" key="2">
    <citation type="submission" date="2023-01" db="EMBL/GenBank/DDBJ databases">
        <title>Draft genome sequence of Agaribacter marinus strain NBRC 110023.</title>
        <authorList>
            <person name="Sun Q."/>
            <person name="Mori K."/>
        </authorList>
    </citation>
    <scope>NUCLEOTIDE SEQUENCE</scope>
    <source>
        <strain evidence="2">NBRC 110023</strain>
    </source>
</reference>
<dbReference type="EMBL" id="BSOT01000006">
    <property type="protein sequence ID" value="GLR71428.1"/>
    <property type="molecule type" value="Genomic_DNA"/>
</dbReference>
<name>A0AA37SX50_9ALTE</name>
<keyword evidence="3" id="KW-1185">Reference proteome</keyword>
<proteinExistence type="predicted"/>
<feature type="region of interest" description="Disordered" evidence="1">
    <location>
        <begin position="40"/>
        <end position="60"/>
    </location>
</feature>
<gene>
    <name evidence="2" type="ORF">GCM10007852_23360</name>
</gene>
<organism evidence="2 3">
    <name type="scientific">Agaribacter marinus</name>
    <dbReference type="NCBI Taxonomy" id="1431249"/>
    <lineage>
        <taxon>Bacteria</taxon>
        <taxon>Pseudomonadati</taxon>
        <taxon>Pseudomonadota</taxon>
        <taxon>Gammaproteobacteria</taxon>
        <taxon>Alteromonadales</taxon>
        <taxon>Alteromonadaceae</taxon>
        <taxon>Agaribacter</taxon>
    </lineage>
</organism>
<evidence type="ECO:0000313" key="3">
    <source>
        <dbReference type="Proteomes" id="UP001156601"/>
    </source>
</evidence>
<protein>
    <recommendedName>
        <fullName evidence="4">5-methyltetrahydrofolate--homocysteine methyltransferase</fullName>
    </recommendedName>
</protein>
<comment type="caution">
    <text evidence="2">The sequence shown here is derived from an EMBL/GenBank/DDBJ whole genome shotgun (WGS) entry which is preliminary data.</text>
</comment>